<gene>
    <name evidence="4" type="ORF">ACFSOZ_22955</name>
</gene>
<comment type="caution">
    <text evidence="4">The sequence shown here is derived from an EMBL/GenBank/DDBJ whole genome shotgun (WGS) entry which is preliminary data.</text>
</comment>
<name>A0ABW4UD53_9HYPH</name>
<dbReference type="InterPro" id="IPR003346">
    <property type="entry name" value="Transposase_20"/>
</dbReference>
<evidence type="ECO:0000259" key="3">
    <source>
        <dbReference type="Pfam" id="PF02371"/>
    </source>
</evidence>
<evidence type="ECO:0000256" key="1">
    <source>
        <dbReference type="SAM" id="Coils"/>
    </source>
</evidence>
<dbReference type="Proteomes" id="UP001597405">
    <property type="component" value="Unassembled WGS sequence"/>
</dbReference>
<dbReference type="Pfam" id="PF01548">
    <property type="entry name" value="DEDD_Tnp_IS110"/>
    <property type="match status" value="1"/>
</dbReference>
<dbReference type="EMBL" id="JBHUGZ010000016">
    <property type="protein sequence ID" value="MFD1985388.1"/>
    <property type="molecule type" value="Genomic_DNA"/>
</dbReference>
<feature type="domain" description="Transposase IS110-like N-terminal" evidence="2">
    <location>
        <begin position="66"/>
        <end position="202"/>
    </location>
</feature>
<sequence>MGLAAKVALSALPTNPMESPMPQSNDLSRSVATLNQDSTLVVVIEMSQSSWLVAGMLPGVERHHLMKLAPDEDGLLRLLHRWREEAAQAEREIERIVVAFEAGRDGFWLARWLRSRGIEAYVMHPSSVAVSREHRRAKTDRLDTELLMRAFLGWLRGEKRHCSMAAIPTIEEEDAKRPNREREKLVCDRTRIVNRMKAALARLGIRGFNPTLRKAEEKLAALRTAEGSPLPENTQAEFRRDMARLRLVREQIKAIEQERLRKLETASAVEKGPHAMVRLISSVIGVGVETADMLVNEILSRRLRDRKAVARYAGLTGSPDESGARRRERGLARAGNARVRRGMIQLAWRFLRFQKDSALAQWFRKRTEDGRGGTRKTMIVAVARRLLIALWRMATMGEIPQGVAVRSAG</sequence>
<reference evidence="5" key="1">
    <citation type="journal article" date="2019" name="Int. J. Syst. Evol. Microbiol.">
        <title>The Global Catalogue of Microorganisms (GCM) 10K type strain sequencing project: providing services to taxonomists for standard genome sequencing and annotation.</title>
        <authorList>
            <consortium name="The Broad Institute Genomics Platform"/>
            <consortium name="The Broad Institute Genome Sequencing Center for Infectious Disease"/>
            <person name="Wu L."/>
            <person name="Ma J."/>
        </authorList>
    </citation>
    <scope>NUCLEOTIDE SEQUENCE [LARGE SCALE GENOMIC DNA]</scope>
    <source>
        <strain evidence="5">CGMCC 1.16225</strain>
    </source>
</reference>
<keyword evidence="1" id="KW-0175">Coiled coil</keyword>
<organism evidence="4 5">
    <name type="scientific">Mesorhizobium newzealandense</name>
    <dbReference type="NCBI Taxonomy" id="1300302"/>
    <lineage>
        <taxon>Bacteria</taxon>
        <taxon>Pseudomonadati</taxon>
        <taxon>Pseudomonadota</taxon>
        <taxon>Alphaproteobacteria</taxon>
        <taxon>Hyphomicrobiales</taxon>
        <taxon>Phyllobacteriaceae</taxon>
        <taxon>Mesorhizobium</taxon>
    </lineage>
</organism>
<accession>A0ABW4UD53</accession>
<evidence type="ECO:0000259" key="2">
    <source>
        <dbReference type="Pfam" id="PF01548"/>
    </source>
</evidence>
<feature type="coiled-coil region" evidence="1">
    <location>
        <begin position="72"/>
        <end position="99"/>
    </location>
</feature>
<evidence type="ECO:0000313" key="4">
    <source>
        <dbReference type="EMBL" id="MFD1985388.1"/>
    </source>
</evidence>
<dbReference type="InterPro" id="IPR002525">
    <property type="entry name" value="Transp_IS110-like_N"/>
</dbReference>
<dbReference type="NCBIfam" id="NF033542">
    <property type="entry name" value="transpos_IS110"/>
    <property type="match status" value="1"/>
</dbReference>
<dbReference type="PANTHER" id="PTHR33055">
    <property type="entry name" value="TRANSPOSASE FOR INSERTION SEQUENCE ELEMENT IS1111A"/>
    <property type="match status" value="1"/>
</dbReference>
<evidence type="ECO:0000313" key="5">
    <source>
        <dbReference type="Proteomes" id="UP001597405"/>
    </source>
</evidence>
<feature type="domain" description="Transposase IS116/IS110/IS902 C-terminal" evidence="3">
    <location>
        <begin position="278"/>
        <end position="356"/>
    </location>
</feature>
<protein>
    <submittedName>
        <fullName evidence="4">IS110 family transposase</fullName>
    </submittedName>
</protein>
<dbReference type="RefSeq" id="WP_379101730.1">
    <property type="nucleotide sequence ID" value="NZ_JBHUGZ010000016.1"/>
</dbReference>
<dbReference type="InterPro" id="IPR047650">
    <property type="entry name" value="Transpos_IS110"/>
</dbReference>
<keyword evidence="5" id="KW-1185">Reference proteome</keyword>
<proteinExistence type="predicted"/>
<dbReference type="PANTHER" id="PTHR33055:SF3">
    <property type="entry name" value="PUTATIVE TRANSPOSASE FOR IS117-RELATED"/>
    <property type="match status" value="1"/>
</dbReference>
<dbReference type="Pfam" id="PF02371">
    <property type="entry name" value="Transposase_20"/>
    <property type="match status" value="1"/>
</dbReference>